<evidence type="ECO:0000313" key="2">
    <source>
        <dbReference type="EMBL" id="AXY57225.1"/>
    </source>
</evidence>
<dbReference type="EMBL" id="CP032134">
    <property type="protein sequence ID" value="AXY57225.1"/>
    <property type="molecule type" value="Genomic_DNA"/>
</dbReference>
<evidence type="ECO:0008006" key="6">
    <source>
        <dbReference type="Google" id="ProtNLM"/>
    </source>
</evidence>
<dbReference type="Proteomes" id="UP000263753">
    <property type="component" value="Chromosome"/>
</dbReference>
<reference evidence="3 5" key="3">
    <citation type="submission" date="2023-06" db="EMBL/GenBank/DDBJ databases">
        <title>Genomic Analysis of Acinetobacter Strains Recovered from South Australian Aquatic Samples provides Insights into the Circulation of Antibiotic Resistance determinants in the Environment.</title>
        <authorList>
            <person name="Tobin L."/>
            <person name="Jarocki V.M."/>
            <person name="Kenyon J."/>
            <person name="Drigo B."/>
            <person name="Donner E."/>
            <person name="Djordjevic S.P."/>
            <person name="Hamidian M."/>
        </authorList>
    </citation>
    <scope>NUCLEOTIDE SEQUENCE [LARGE SCALE GENOMIC DNA]</scope>
    <source>
        <strain evidence="3 5">SAAc652</strain>
    </source>
</reference>
<reference evidence="4" key="1">
    <citation type="submission" date="2018-09" db="EMBL/GenBank/DDBJ databases">
        <title>The complete genome of Acinetobacter sp. strain WCHAc010005.</title>
        <authorList>
            <person name="Hu Y."/>
            <person name="Long H."/>
            <person name="Feng Y."/>
            <person name="Zong Z."/>
        </authorList>
    </citation>
    <scope>NUCLEOTIDE SEQUENCE [LARGE SCALE GENOMIC DNA]</scope>
    <source>
        <strain evidence="4">WCHAc010005</strain>
    </source>
</reference>
<name>A0A3B7LZ00_9GAMM</name>
<evidence type="ECO:0000313" key="5">
    <source>
        <dbReference type="Proteomes" id="UP001278188"/>
    </source>
</evidence>
<organism evidence="2 4">
    <name type="scientific">Acinetobacter chinensis</name>
    <dbReference type="NCBI Taxonomy" id="2004650"/>
    <lineage>
        <taxon>Bacteria</taxon>
        <taxon>Pseudomonadati</taxon>
        <taxon>Pseudomonadota</taxon>
        <taxon>Gammaproteobacteria</taxon>
        <taxon>Moraxellales</taxon>
        <taxon>Moraxellaceae</taxon>
        <taxon>Acinetobacter</taxon>
    </lineage>
</organism>
<evidence type="ECO:0000256" key="1">
    <source>
        <dbReference type="SAM" id="SignalP"/>
    </source>
</evidence>
<evidence type="ECO:0000313" key="4">
    <source>
        <dbReference type="Proteomes" id="UP000263753"/>
    </source>
</evidence>
<dbReference type="RefSeq" id="WP_087512442.1">
    <property type="nucleotide sequence ID" value="NZ_CP032134.1"/>
</dbReference>
<sequence length="83" mass="8809">MNFKNYFILGLLVLLSGCSAKVITYDVAGNVIGSCEATQGFIIGAKAECLGHGNSTGIDYRQANIKTGLLPTPPVHTQIQLNQ</sequence>
<reference evidence="2" key="2">
    <citation type="journal article" date="2019" name="J. Microbiol.">
        <title>Acinetobacter chinensis, a novel Acinetobacter species, carrying blaNDM-1, recovered from hospital sewage.</title>
        <authorList>
            <person name="Hu Y."/>
            <person name="Feng Y."/>
            <person name="Qin J."/>
            <person name="Zhang X."/>
            <person name="Zong Z."/>
        </authorList>
    </citation>
    <scope>NUCLEOTIDE SEQUENCE</scope>
    <source>
        <strain evidence="2">WCHAc010005</strain>
    </source>
</reference>
<dbReference type="Proteomes" id="UP001278188">
    <property type="component" value="Unassembled WGS sequence"/>
</dbReference>
<feature type="chain" id="PRO_5017694766" description="DUF4223 domain-containing protein" evidence="1">
    <location>
        <begin position="21"/>
        <end position="83"/>
    </location>
</feature>
<keyword evidence="5" id="KW-1185">Reference proteome</keyword>
<protein>
    <recommendedName>
        <fullName evidence="6">DUF4223 domain-containing protein</fullName>
    </recommendedName>
</protein>
<accession>A0A3B7LZ00</accession>
<feature type="signal peptide" evidence="1">
    <location>
        <begin position="1"/>
        <end position="20"/>
    </location>
</feature>
<dbReference type="AlphaFoldDB" id="A0A3B7LZ00"/>
<dbReference type="EMBL" id="JASVDY010000002">
    <property type="protein sequence ID" value="MDV2468607.1"/>
    <property type="molecule type" value="Genomic_DNA"/>
</dbReference>
<dbReference type="PROSITE" id="PS51257">
    <property type="entry name" value="PROKAR_LIPOPROTEIN"/>
    <property type="match status" value="1"/>
</dbReference>
<gene>
    <name evidence="2" type="ORF">CDG60_12025</name>
    <name evidence="3" type="ORF">QR674_06395</name>
</gene>
<evidence type="ECO:0000313" key="3">
    <source>
        <dbReference type="EMBL" id="MDV2468607.1"/>
    </source>
</evidence>
<proteinExistence type="predicted"/>
<keyword evidence="1" id="KW-0732">Signal</keyword>
<dbReference type="KEGG" id="achi:CDG60_12025"/>